<dbReference type="EMBL" id="SRLH01000001">
    <property type="protein sequence ID" value="TGD59374.1"/>
    <property type="molecule type" value="Genomic_DNA"/>
</dbReference>
<dbReference type="RefSeq" id="WP_135524580.1">
    <property type="nucleotide sequence ID" value="NZ_SRLH01000001.1"/>
</dbReference>
<proteinExistence type="predicted"/>
<organism evidence="2 3">
    <name type="scientific">Flavobacterium humi</name>
    <dbReference type="NCBI Taxonomy" id="2562683"/>
    <lineage>
        <taxon>Bacteria</taxon>
        <taxon>Pseudomonadati</taxon>
        <taxon>Bacteroidota</taxon>
        <taxon>Flavobacteriia</taxon>
        <taxon>Flavobacteriales</taxon>
        <taxon>Flavobacteriaceae</taxon>
        <taxon>Flavobacterium</taxon>
    </lineage>
</organism>
<gene>
    <name evidence="2" type="ORF">E4635_00095</name>
</gene>
<name>A0A4Z0LBX0_9FLAO</name>
<evidence type="ECO:0000256" key="1">
    <source>
        <dbReference type="SAM" id="SignalP"/>
    </source>
</evidence>
<dbReference type="OrthoDB" id="1391397at2"/>
<comment type="caution">
    <text evidence="2">The sequence shown here is derived from an EMBL/GenBank/DDBJ whole genome shotgun (WGS) entry which is preliminary data.</text>
</comment>
<evidence type="ECO:0000313" key="3">
    <source>
        <dbReference type="Proteomes" id="UP000297407"/>
    </source>
</evidence>
<keyword evidence="3" id="KW-1185">Reference proteome</keyword>
<protein>
    <submittedName>
        <fullName evidence="2">Gliding motility-associated C-terminal domain-containing protein</fullName>
    </submittedName>
</protein>
<feature type="chain" id="PRO_5021271679" evidence="1">
    <location>
        <begin position="29"/>
        <end position="1921"/>
    </location>
</feature>
<dbReference type="Proteomes" id="UP000297407">
    <property type="component" value="Unassembled WGS sequence"/>
</dbReference>
<dbReference type="Pfam" id="PF13585">
    <property type="entry name" value="CHU_C"/>
    <property type="match status" value="1"/>
</dbReference>
<evidence type="ECO:0000313" key="2">
    <source>
        <dbReference type="EMBL" id="TGD59374.1"/>
    </source>
</evidence>
<reference evidence="2 3" key="1">
    <citation type="submission" date="2019-04" db="EMBL/GenBank/DDBJ databases">
        <title>Flavobacterium sp. strain DS2-A Genome sequencing and assembly.</title>
        <authorList>
            <person name="Kim I."/>
        </authorList>
    </citation>
    <scope>NUCLEOTIDE SEQUENCE [LARGE SCALE GENOMIC DNA]</scope>
    <source>
        <strain evidence="2 3">DS2-A</strain>
    </source>
</reference>
<sequence>MENFTPKRLNFKHIFLLLVFFSTSHLGAQNCAGLNSLYQTKGAPDGNDGHVDVYEYDFPSRSFINIQSLTTGLDFASGAASAFNTSTGLLYIRGDGNHSSRDIRVFDPANNFAYVGVIDLTGSGGISIYDNLFSVDDYIYVRDQNGDNLARFNAVNVVFTGQVATAGLTSYIVNGTNLNLNRCFDYAYYKSPLAASGAYYGMKGISATSCRLVIIDQATNNLTTRNLNLTNPSASNDFSGNDFGAIWVDESGTLFAFNNNTGNVYVVPNVESGTTSITWMLPSGSSSSNDGFGCGRVVNPVVVTTNPSCSAAGTATIDNYLDDPNISYIFYDSGGNPVNYVSVGMGGVITGLHYGETYTVALHMIDINFTFSPSDPFTIFDILTPVTASVTPNTATTNCASPSVTLVATGGVTYSWSPAAGLSDPNIPNPVATPLSTTTYTVTVTGANGCTATATATVTVNSTPVIPTISTTPPTCLAAGTSTISNYSASNTYTFSPAGPTINASGLISGMVIGTSYTVTVAANAICAAATSAPFSNAAMLVTPAVPTISSTPPTCFATGSSTISNYSASNTYTFSPVGPTVNATGLISGMTIGTSYTVTASNGSCTSGASAAFSNAAMLVTPAVPTISSVPPTCFATGTSTISNYSASNTYTFSPTGPTVNAAGLISGMSIGVSYTVTTSNGTCTSGASAPFSNAAMLITPAVPTITSTPPTCFATGTSTISNYSAGNTYIFSPVGPTVNATGLISGMTIGTSYTVTASNGSCTSGTSAPFSNAAMLVTPAIPTISSVPPTCFATGSSTISNYSAGNTYTFSPTGPTVNAAGLISGMTIGVSYTVTSSNGTCTSGASAPFSNADILVTPAVPTISSVPPTCFATGTSTISNYSAGNTYTFTPAGPTVDATGLISGMTIGVSYTVTTSNGFCTSGASLPFSNAAMLVTPAIPTISSTLPTCFVAGTSTINNYSASNAYTFTPVGPTVDATGLISGMIIGTVYTVTSSNGTCTSGASAPFSNAAMLVTPAIPTITSTPPTCFATGSSTISNYSASNTYTFSPVGPTVNAAGLISGMTIGVSYTVTTSNGFCTSGASAPFNNAAMLVTPAIPTISTTPPTCFATGSSTISNYNASNTYTFTPAGPTVNAAGLISGMTIGVSYTVTSSNGTCTSGASAPFSNADILVTPAVPTISSVPPTCFATGSSTISNYSAGNTYTFSPTGPTVNAAGLISGMTIGVSYTVTTSNGFCTSGASAPFSNAAILVTPAIPTISSTLPTCFVAGSSTISNYSASNTYTFSPVGPTVDATGLISGMTIGISYTVTTSNGSCTSGASASFSNADILVTPAVPTISSTPPTCFATGSSTISNYSAGNTYTFSPTGPTVNATGLISGMTIGVSYTVTTSNGSCTSGASAPFSNAAMLVTPAIPTISSTLPTCFVAGSSTISNYNASNTYTFTPVGPTVDATGLISGMTIGVSYAVTTSNGTCTSGASAPFSNADILVTPAIPTISSVPPTCFATGSSTISNYSAGNTYTFTPAGPTVDATGLISGMTIGVSYTVTTSNGFCTSGASLPFSNASMLVTPAIPTISTTPPTCFVTGTSTISNYNASNTYMFTPVGPTVDAVGGISGMIIGMVYTVTTSNGSCTSGASAPFSNAAMLVTPAIPTISSVPPTCFAPGTSAIGNYSASNTYTFTPTGPTVNTTGLISGMTIGVSYSVITSNGTCTSGASAPFSNADVLATPSAPITDATTQPICPSTTGSVVLSGLPSGNWTINPGGITGNTPTVEVTDLQPGTYNFTVTNDSGCTSTPSADVVIINVICPECEEINKIKVFNAVSPGIVDGLNDFFNIEALDAFDCYPTNTVQIYNRWGVLVFERNQYTNDTTRGFVGISEGRTTVSRNEKLPEGTYYYIINYTDKRANAFHLTGFLELKWN</sequence>
<feature type="signal peptide" evidence="1">
    <location>
        <begin position="1"/>
        <end position="28"/>
    </location>
</feature>
<accession>A0A4Z0LBX0</accession>
<keyword evidence="1" id="KW-0732">Signal</keyword>